<evidence type="ECO:0000313" key="2">
    <source>
        <dbReference type="Proteomes" id="UP000598032"/>
    </source>
</evidence>
<sequence>MSKSFQVALGLASLAGKIVDRAYLAGLVIPHPTICNTRTQKID</sequence>
<gene>
    <name evidence="1" type="ORF">LMG28140_06635</name>
</gene>
<accession>A0ABN7IGW1</accession>
<dbReference type="EMBL" id="CAJHCP010000025">
    <property type="protein sequence ID" value="CAD6559468.1"/>
    <property type="molecule type" value="Genomic_DNA"/>
</dbReference>
<keyword evidence="2" id="KW-1185">Reference proteome</keyword>
<protein>
    <submittedName>
        <fullName evidence="1">Uncharacterized protein</fullName>
    </submittedName>
</protein>
<dbReference type="Proteomes" id="UP000598032">
    <property type="component" value="Unassembled WGS sequence"/>
</dbReference>
<reference evidence="1 2" key="1">
    <citation type="submission" date="2020-10" db="EMBL/GenBank/DDBJ databases">
        <authorList>
            <person name="Peeters C."/>
        </authorList>
    </citation>
    <scope>NUCLEOTIDE SEQUENCE [LARGE SCALE GENOMIC DNA]</scope>
    <source>
        <strain evidence="1 2">LMG 28140</strain>
    </source>
</reference>
<proteinExistence type="predicted"/>
<name>A0ABN7IGW1_9BURK</name>
<dbReference type="RefSeq" id="WP_268960569.1">
    <property type="nucleotide sequence ID" value="NZ_CAJHCP010000025.1"/>
</dbReference>
<evidence type="ECO:0000313" key="1">
    <source>
        <dbReference type="EMBL" id="CAD6559468.1"/>
    </source>
</evidence>
<organism evidence="1 2">
    <name type="scientific">Paraburkholderia metrosideri</name>
    <dbReference type="NCBI Taxonomy" id="580937"/>
    <lineage>
        <taxon>Bacteria</taxon>
        <taxon>Pseudomonadati</taxon>
        <taxon>Pseudomonadota</taxon>
        <taxon>Betaproteobacteria</taxon>
        <taxon>Burkholderiales</taxon>
        <taxon>Burkholderiaceae</taxon>
        <taxon>Paraburkholderia</taxon>
    </lineage>
</organism>
<comment type="caution">
    <text evidence="1">The sequence shown here is derived from an EMBL/GenBank/DDBJ whole genome shotgun (WGS) entry which is preliminary data.</text>
</comment>